<comment type="caution">
    <text evidence="1">The sequence shown here is derived from an EMBL/GenBank/DDBJ whole genome shotgun (WGS) entry which is preliminary data.</text>
</comment>
<dbReference type="EMBL" id="JAIXMP010000016">
    <property type="protein sequence ID" value="KAI9260671.1"/>
    <property type="molecule type" value="Genomic_DNA"/>
</dbReference>
<dbReference type="PANTHER" id="PTHR34365:SF7">
    <property type="entry name" value="GLYCINE-RICH DOMAIN-CONTAINING PROTEIN 1"/>
    <property type="match status" value="1"/>
</dbReference>
<sequence>MVETKYIGHEPFSNNVSGPSLDRVTIENCFYYLSLLERFQSLRRSMDDDAFKKFLIMAEMRYRYFFVRVELNREKELPYAFPLDIMFMWHAHALSPYRFQDDSVRLAGLPVFPLPLKAMHINDIQEARINWDRYYFCDLLFHEQNDAWTQCTRCAKDNGSSIETYISWRLDPTVALECLNCGLQFNFDEAGFQQLKKTYLSLANHRGNDDGEDSHCISHPHNDTTTTSATTDEVQQIKGMVLDSKGKIKSEQVKQKEKTMLKKLAVDFDKVHNFGELTVTILEKSKELDQEHQNFAKEVVTVIDSAYVGNPTVFSMDLLQAAERLVQFVDQALDIDWDFEKLSRGIRRYHDFLQLMHANPKIPLLPTIEIDIAWHTHMLQGPVYADFMRRHLERLLNHSDDQVPAREYLNTLKKTEIAWEMANRNYQLKNNFPSFPEVTPTELHMSFIPGRVIQIASEPAYLEYQYGDIELPEEQVLGPFYIKLMNKTKKNGILSAMDAKARKMIERKTTSPISYHGYVDASYSLFQPKDPKYLRLAIDFIDFSNEVLKRHTAYGYIGTIHIATNRTGGIKKVYKGGVTHHNTS</sequence>
<evidence type="ECO:0000313" key="2">
    <source>
        <dbReference type="Proteomes" id="UP001209540"/>
    </source>
</evidence>
<accession>A0AAD5K859</accession>
<dbReference type="AlphaFoldDB" id="A0AAD5K859"/>
<dbReference type="PANTHER" id="PTHR34365">
    <property type="entry name" value="ENOLASE (DUF1399)"/>
    <property type="match status" value="1"/>
</dbReference>
<name>A0AAD5K859_9FUNG</name>
<proteinExistence type="predicted"/>
<reference evidence="1" key="1">
    <citation type="journal article" date="2022" name="IScience">
        <title>Evolution of zygomycete secretomes and the origins of terrestrial fungal ecologies.</title>
        <authorList>
            <person name="Chang Y."/>
            <person name="Wang Y."/>
            <person name="Mondo S."/>
            <person name="Ahrendt S."/>
            <person name="Andreopoulos W."/>
            <person name="Barry K."/>
            <person name="Beard J."/>
            <person name="Benny G.L."/>
            <person name="Blankenship S."/>
            <person name="Bonito G."/>
            <person name="Cuomo C."/>
            <person name="Desiro A."/>
            <person name="Gervers K.A."/>
            <person name="Hundley H."/>
            <person name="Kuo A."/>
            <person name="LaButti K."/>
            <person name="Lang B.F."/>
            <person name="Lipzen A."/>
            <person name="O'Donnell K."/>
            <person name="Pangilinan J."/>
            <person name="Reynolds N."/>
            <person name="Sandor L."/>
            <person name="Smith M.E."/>
            <person name="Tsang A."/>
            <person name="Grigoriev I.V."/>
            <person name="Stajich J.E."/>
            <person name="Spatafora J.W."/>
        </authorList>
    </citation>
    <scope>NUCLEOTIDE SEQUENCE</scope>
    <source>
        <strain evidence="1">RSA 2281</strain>
    </source>
</reference>
<evidence type="ECO:0000313" key="1">
    <source>
        <dbReference type="EMBL" id="KAI9260671.1"/>
    </source>
</evidence>
<organism evidence="1 2">
    <name type="scientific">Phascolomyces articulosus</name>
    <dbReference type="NCBI Taxonomy" id="60185"/>
    <lineage>
        <taxon>Eukaryota</taxon>
        <taxon>Fungi</taxon>
        <taxon>Fungi incertae sedis</taxon>
        <taxon>Mucoromycota</taxon>
        <taxon>Mucoromycotina</taxon>
        <taxon>Mucoromycetes</taxon>
        <taxon>Mucorales</taxon>
        <taxon>Lichtheimiaceae</taxon>
        <taxon>Phascolomyces</taxon>
    </lineage>
</organism>
<dbReference type="Pfam" id="PF07173">
    <property type="entry name" value="GRDP-like"/>
    <property type="match status" value="2"/>
</dbReference>
<protein>
    <submittedName>
        <fullName evidence="1">Uncharacterized protein</fullName>
    </submittedName>
</protein>
<gene>
    <name evidence="1" type="ORF">BDA99DRAFT_88511</name>
</gene>
<dbReference type="Proteomes" id="UP001209540">
    <property type="component" value="Unassembled WGS sequence"/>
</dbReference>
<dbReference type="InterPro" id="IPR009836">
    <property type="entry name" value="GRDP-like"/>
</dbReference>
<reference evidence="1" key="2">
    <citation type="submission" date="2023-02" db="EMBL/GenBank/DDBJ databases">
        <authorList>
            <consortium name="DOE Joint Genome Institute"/>
            <person name="Mondo S.J."/>
            <person name="Chang Y."/>
            <person name="Wang Y."/>
            <person name="Ahrendt S."/>
            <person name="Andreopoulos W."/>
            <person name="Barry K."/>
            <person name="Beard J."/>
            <person name="Benny G.L."/>
            <person name="Blankenship S."/>
            <person name="Bonito G."/>
            <person name="Cuomo C."/>
            <person name="Desiro A."/>
            <person name="Gervers K.A."/>
            <person name="Hundley H."/>
            <person name="Kuo A."/>
            <person name="LaButti K."/>
            <person name="Lang B.F."/>
            <person name="Lipzen A."/>
            <person name="O'Donnell K."/>
            <person name="Pangilinan J."/>
            <person name="Reynolds N."/>
            <person name="Sandor L."/>
            <person name="Smith M.W."/>
            <person name="Tsang A."/>
            <person name="Grigoriev I.V."/>
            <person name="Stajich J.E."/>
            <person name="Spatafora J.W."/>
        </authorList>
    </citation>
    <scope>NUCLEOTIDE SEQUENCE</scope>
    <source>
        <strain evidence="1">RSA 2281</strain>
    </source>
</reference>
<keyword evidence="2" id="KW-1185">Reference proteome</keyword>